<evidence type="ECO:0000313" key="2">
    <source>
        <dbReference type="Proteomes" id="UP000733744"/>
    </source>
</evidence>
<reference evidence="1 2" key="1">
    <citation type="journal article" date="2019" name="Antonie Van Leeuwenhoek">
        <title>Description of 'Ca. Methylobacter oryzae' KRF1, a novel species from the environmentally important Methylobacter clade 2.</title>
        <authorList>
            <person name="Khatri K."/>
            <person name="Mohite J.A."/>
            <person name="Pandit P.S."/>
            <person name="Bahulikar R."/>
            <person name="Rahalkar M.C."/>
        </authorList>
    </citation>
    <scope>NUCLEOTIDE SEQUENCE [LARGE SCALE GENOMIC DNA]</scope>
    <source>
        <strain evidence="1 2">KRF1</strain>
    </source>
</reference>
<accession>A0ABY3CC70</accession>
<dbReference type="EMBL" id="RYFG02000078">
    <property type="protein sequence ID" value="TRW97001.1"/>
    <property type="molecule type" value="Genomic_DNA"/>
</dbReference>
<organism evidence="1 2">
    <name type="scientific">Candidatus Methylobacter oryzae</name>
    <dbReference type="NCBI Taxonomy" id="2497749"/>
    <lineage>
        <taxon>Bacteria</taxon>
        <taxon>Pseudomonadati</taxon>
        <taxon>Pseudomonadota</taxon>
        <taxon>Gammaproteobacteria</taxon>
        <taxon>Methylococcales</taxon>
        <taxon>Methylococcaceae</taxon>
        <taxon>Methylobacter</taxon>
    </lineage>
</organism>
<comment type="caution">
    <text evidence="1">The sequence shown here is derived from an EMBL/GenBank/DDBJ whole genome shotgun (WGS) entry which is preliminary data.</text>
</comment>
<dbReference type="Gene3D" id="3.30.70.120">
    <property type="match status" value="1"/>
</dbReference>
<evidence type="ECO:0000313" key="1">
    <source>
        <dbReference type="EMBL" id="TRW97001.1"/>
    </source>
</evidence>
<sequence length="101" mass="11353">MNVTEYLVTLNVPSALEEEIVDCLLTLESEHGFSSFPVYSHDHRNIGLSLAEQVTGRQKKVRFQMYVPEQRLAALLDQLKSEFAGAGIRYWVMPVVDGGVI</sequence>
<name>A0ABY3CC70_9GAMM</name>
<dbReference type="Pfam" id="PF11582">
    <property type="entry name" value="DUF3240"/>
    <property type="match status" value="1"/>
</dbReference>
<dbReference type="InterPro" id="IPR021634">
    <property type="entry name" value="DUF3240"/>
</dbReference>
<dbReference type="RefSeq" id="WP_127029924.1">
    <property type="nucleotide sequence ID" value="NZ_RYFG02000078.1"/>
</dbReference>
<dbReference type="InterPro" id="IPR015867">
    <property type="entry name" value="N-reg_PII/ATP_PRibTrfase_C"/>
</dbReference>
<proteinExistence type="predicted"/>
<gene>
    <name evidence="1" type="ORF">EKO24_008250</name>
</gene>
<protein>
    <submittedName>
        <fullName evidence="1">DUF3240 domain-containing protein</fullName>
    </submittedName>
</protein>
<dbReference type="Proteomes" id="UP000733744">
    <property type="component" value="Unassembled WGS sequence"/>
</dbReference>
<keyword evidence="2" id="KW-1185">Reference proteome</keyword>